<evidence type="ECO:0000313" key="4">
    <source>
        <dbReference type="Proteomes" id="UP000680132"/>
    </source>
</evidence>
<dbReference type="PANTHER" id="PTHR36834">
    <property type="entry name" value="MEMBRANE PROTEIN-RELATED"/>
    <property type="match status" value="1"/>
</dbReference>
<feature type="transmembrane region" description="Helical" evidence="1">
    <location>
        <begin position="165"/>
        <end position="183"/>
    </location>
</feature>
<feature type="domain" description="VanZ-like" evidence="2">
    <location>
        <begin position="50"/>
        <end position="181"/>
    </location>
</feature>
<name>A0A939QLX3_9MICO</name>
<dbReference type="RefSeq" id="WP_208499187.1">
    <property type="nucleotide sequence ID" value="NZ_JAGFOA010000001.1"/>
</dbReference>
<accession>A0A939QLX3</accession>
<dbReference type="PANTHER" id="PTHR36834:SF1">
    <property type="entry name" value="INTEGRAL MEMBRANE PROTEIN"/>
    <property type="match status" value="1"/>
</dbReference>
<dbReference type="EMBL" id="JAGFOA010000001">
    <property type="protein sequence ID" value="MBO3661896.1"/>
    <property type="molecule type" value="Genomic_DNA"/>
</dbReference>
<evidence type="ECO:0000259" key="2">
    <source>
        <dbReference type="Pfam" id="PF04892"/>
    </source>
</evidence>
<dbReference type="Pfam" id="PF04892">
    <property type="entry name" value="VanZ"/>
    <property type="match status" value="1"/>
</dbReference>
<evidence type="ECO:0000256" key="1">
    <source>
        <dbReference type="SAM" id="Phobius"/>
    </source>
</evidence>
<comment type="caution">
    <text evidence="3">The sequence shown here is derived from an EMBL/GenBank/DDBJ whole genome shotgun (WGS) entry which is preliminary data.</text>
</comment>
<feature type="transmembrane region" description="Helical" evidence="1">
    <location>
        <begin position="242"/>
        <end position="264"/>
    </location>
</feature>
<keyword evidence="1" id="KW-0812">Transmembrane</keyword>
<keyword evidence="1" id="KW-0472">Membrane</keyword>
<feature type="transmembrane region" description="Helical" evidence="1">
    <location>
        <begin position="101"/>
        <end position="119"/>
    </location>
</feature>
<protein>
    <submittedName>
        <fullName evidence="3">VanZ family protein</fullName>
    </submittedName>
</protein>
<feature type="transmembrane region" description="Helical" evidence="1">
    <location>
        <begin position="126"/>
        <end position="153"/>
    </location>
</feature>
<proteinExistence type="predicted"/>
<dbReference type="InterPro" id="IPR053150">
    <property type="entry name" value="Teicoplanin_resist-assoc"/>
</dbReference>
<sequence>MGPHLTPAIVAVLAGVPVAVALFVPFVAGEYRRRGRLSVGRLLLWISSPVYAMALWTYTLLPLPDPATVVCAPAQLRPGQFIADILTFDVSSVGAILRNPAVQQVVLNVVLFVPLGIYLRWLWGHGVVAATAAALTVSALIEVTQLTGLFGLYPCAYRVFDVDDLLANTLGGLIGALIALLSARRRPTEALPTRVTAGRRFVGMLCDLLTVTVLSVLVGMSTRLVQIAALDIPSSDRSAEQLATALASLVPFILCGLVAAVTGRTIGDHAVGIRFAGRKAGVRRYVFGIGGFQLLGMVSGLDTLFAVISVVAMVATADRRGLPGLLLRRAPEIHAPAAAPHP</sequence>
<dbReference type="AlphaFoldDB" id="A0A939QLX3"/>
<feature type="transmembrane region" description="Helical" evidence="1">
    <location>
        <begin position="285"/>
        <end position="315"/>
    </location>
</feature>
<gene>
    <name evidence="3" type="ORF">J5V96_00045</name>
</gene>
<evidence type="ECO:0000313" key="3">
    <source>
        <dbReference type="EMBL" id="MBO3661896.1"/>
    </source>
</evidence>
<keyword evidence="1" id="KW-1133">Transmembrane helix</keyword>
<dbReference type="InterPro" id="IPR006976">
    <property type="entry name" value="VanZ-like"/>
</dbReference>
<reference evidence="3" key="1">
    <citation type="submission" date="2021-03" db="EMBL/GenBank/DDBJ databases">
        <title>Microbacterium sp. nov., a novel actinobacterium isolated from cow dung.</title>
        <authorList>
            <person name="Zhang L."/>
        </authorList>
    </citation>
    <scope>NUCLEOTIDE SEQUENCE</scope>
    <source>
        <strain evidence="3">NEAU-LLB</strain>
    </source>
</reference>
<dbReference type="Proteomes" id="UP000680132">
    <property type="component" value="Unassembled WGS sequence"/>
</dbReference>
<feature type="transmembrane region" description="Helical" evidence="1">
    <location>
        <begin position="6"/>
        <end position="27"/>
    </location>
</feature>
<feature type="transmembrane region" description="Helical" evidence="1">
    <location>
        <begin position="39"/>
        <end position="58"/>
    </location>
</feature>
<feature type="transmembrane region" description="Helical" evidence="1">
    <location>
        <begin position="204"/>
        <end position="222"/>
    </location>
</feature>
<keyword evidence="4" id="KW-1185">Reference proteome</keyword>
<organism evidence="3 4">
    <name type="scientific">Microbacterium stercoris</name>
    <dbReference type="NCBI Taxonomy" id="2820289"/>
    <lineage>
        <taxon>Bacteria</taxon>
        <taxon>Bacillati</taxon>
        <taxon>Actinomycetota</taxon>
        <taxon>Actinomycetes</taxon>
        <taxon>Micrococcales</taxon>
        <taxon>Microbacteriaceae</taxon>
        <taxon>Microbacterium</taxon>
    </lineage>
</organism>